<dbReference type="EMBL" id="JAPCXB010000013">
    <property type="protein sequence ID" value="KAJ1614949.1"/>
    <property type="molecule type" value="Genomic_DNA"/>
</dbReference>
<accession>A0ABQ8PC33</accession>
<organism evidence="10 11">
    <name type="scientific">Cryptosporidium canis</name>
    <dbReference type="NCBI Taxonomy" id="195482"/>
    <lineage>
        <taxon>Eukaryota</taxon>
        <taxon>Sar</taxon>
        <taxon>Alveolata</taxon>
        <taxon>Apicomplexa</taxon>
        <taxon>Conoidasida</taxon>
        <taxon>Coccidia</taxon>
        <taxon>Eucoccidiorida</taxon>
        <taxon>Eimeriorina</taxon>
        <taxon>Cryptosporidiidae</taxon>
        <taxon>Cryptosporidium</taxon>
    </lineage>
</organism>
<dbReference type="PANTHER" id="PTHR24045:SF0">
    <property type="entry name" value="N-ACETYLGLUCOSAMINE-1-PHOSPHOTRANSFERASE SUBUNITS ALPHA_BETA"/>
    <property type="match status" value="1"/>
</dbReference>
<dbReference type="Gene3D" id="3.30.300.320">
    <property type="match status" value="2"/>
</dbReference>
<dbReference type="Gene3D" id="4.10.470.20">
    <property type="match status" value="2"/>
</dbReference>
<evidence type="ECO:0000256" key="5">
    <source>
        <dbReference type="ARBA" id="ARBA00023136"/>
    </source>
</evidence>
<feature type="domain" description="LNR" evidence="9">
    <location>
        <begin position="187"/>
        <end position="224"/>
    </location>
</feature>
<evidence type="ECO:0000313" key="10">
    <source>
        <dbReference type="EMBL" id="KAJ1614949.1"/>
    </source>
</evidence>
<keyword evidence="5" id="KW-0472">Membrane</keyword>
<evidence type="ECO:0000256" key="7">
    <source>
        <dbReference type="ARBA" id="ARBA00023180"/>
    </source>
</evidence>
<dbReference type="SUPFAM" id="SSF90193">
    <property type="entry name" value="Notch domain"/>
    <property type="match status" value="2"/>
</dbReference>
<proteinExistence type="predicted"/>
<keyword evidence="2" id="KW-0812">Transmembrane</keyword>
<dbReference type="InterPro" id="IPR000800">
    <property type="entry name" value="Notch_dom"/>
</dbReference>
<reference evidence="10" key="1">
    <citation type="submission" date="2022-10" db="EMBL/GenBank/DDBJ databases">
        <title>Adaptive evolution leads to modifications in subtelomeric GC content in a zoonotic Cryptosporidium species.</title>
        <authorList>
            <person name="Li J."/>
            <person name="Feng Y."/>
            <person name="Xiao L."/>
        </authorList>
    </citation>
    <scope>NUCLEOTIDE SEQUENCE</scope>
    <source>
        <strain evidence="10">25894</strain>
    </source>
</reference>
<comment type="subcellular location">
    <subcellularLocation>
        <location evidence="8">Endomembrane system</location>
        <topology evidence="8">Single-pass type I membrane protein</topology>
    </subcellularLocation>
</comment>
<keyword evidence="11" id="KW-1185">Reference proteome</keyword>
<name>A0ABQ8PC33_9CRYT</name>
<dbReference type="PROSITE" id="PS50258">
    <property type="entry name" value="LNR"/>
    <property type="match status" value="1"/>
</dbReference>
<keyword evidence="3" id="KW-0677">Repeat</keyword>
<evidence type="ECO:0000256" key="1">
    <source>
        <dbReference type="ARBA" id="ARBA00022679"/>
    </source>
</evidence>
<keyword evidence="6" id="KW-1015">Disulfide bond</keyword>
<evidence type="ECO:0000256" key="2">
    <source>
        <dbReference type="ARBA" id="ARBA00022692"/>
    </source>
</evidence>
<dbReference type="SMART" id="SM00004">
    <property type="entry name" value="NL"/>
    <property type="match status" value="4"/>
</dbReference>
<dbReference type="PANTHER" id="PTHR24045">
    <property type="match status" value="1"/>
</dbReference>
<evidence type="ECO:0000256" key="4">
    <source>
        <dbReference type="ARBA" id="ARBA00022989"/>
    </source>
</evidence>
<keyword evidence="1" id="KW-0808">Transferase</keyword>
<evidence type="ECO:0000313" key="11">
    <source>
        <dbReference type="Proteomes" id="UP001071777"/>
    </source>
</evidence>
<protein>
    <submittedName>
        <fullName evidence="10">Mucin-like protein</fullName>
    </submittedName>
</protein>
<evidence type="ECO:0000256" key="8">
    <source>
        <dbReference type="ARBA" id="ARBA00046288"/>
    </source>
</evidence>
<dbReference type="InterPro" id="IPR035993">
    <property type="entry name" value="Notch-like_dom_sf"/>
</dbReference>
<evidence type="ECO:0000256" key="6">
    <source>
        <dbReference type="ARBA" id="ARBA00023157"/>
    </source>
</evidence>
<comment type="caution">
    <text evidence="10">The sequence shown here is derived from an EMBL/GenBank/DDBJ whole genome shotgun (WGS) entry which is preliminary data.</text>
</comment>
<evidence type="ECO:0000256" key="3">
    <source>
        <dbReference type="ARBA" id="ARBA00022737"/>
    </source>
</evidence>
<sequence>MLEPGLSIPTEDTYSKKMFNVTPVKNNSINVVPNKLSQTFMNRNNPKINDKLRQTFPNCPLNCEESWVGDGWCDKECFTDLCGNDGGDCTGWCAPECRPSWLGDGQCDIDCFNPKCNWDNDDCKGQDIELKKKIVLILEKNDVNSTNIEFDYSYCNCNKELLGNNICDIECNNIECNMDKGDCLHRCNSLCINTWLGDGQCDPNCDTEECFFDKGDCETCSGNCRTWMIGNGICDNSCNNKQCNFDGGDCANICSVSKVDYNHQPLVYKFCLNSWVGDGYCDEDCNNENCEFDKNDCKTNQLDETISDNLYSYEAGLNTPKKIKDIKNQQINTNVVASVPNLYVQNHYISGPITTKTTTFSVNANMTNQYSYNTKSPQMIEYPTYSNTPREYLTKNRTLYYQYNYNSYGSRDGNYTDFGNPKNCSSIHNPKQQLNTLNYNILSQNQSDEINSDYYSNYIPNRSNKNSKLRYLYNIRN</sequence>
<gene>
    <name evidence="10" type="ORF">OJ252_391</name>
</gene>
<keyword evidence="4" id="KW-1133">Transmembrane helix</keyword>
<evidence type="ECO:0000259" key="9">
    <source>
        <dbReference type="PROSITE" id="PS50258"/>
    </source>
</evidence>
<keyword evidence="7" id="KW-0325">Glycoprotein</keyword>
<dbReference type="Proteomes" id="UP001071777">
    <property type="component" value="Unassembled WGS sequence"/>
</dbReference>
<dbReference type="Pfam" id="PF00066">
    <property type="entry name" value="Notch"/>
    <property type="match status" value="6"/>
</dbReference>
<dbReference type="InterPro" id="IPR047141">
    <property type="entry name" value="Stealth"/>
</dbReference>